<dbReference type="InterPro" id="IPR039299">
    <property type="entry name" value="SEOA"/>
</dbReference>
<evidence type="ECO:0000313" key="4">
    <source>
        <dbReference type="Proteomes" id="UP001058974"/>
    </source>
</evidence>
<dbReference type="InterPro" id="IPR027944">
    <property type="entry name" value="SEO_C"/>
</dbReference>
<keyword evidence="4" id="KW-1185">Reference proteome</keyword>
<evidence type="ECO:0000313" key="3">
    <source>
        <dbReference type="EMBL" id="KAI5397972.1"/>
    </source>
</evidence>
<dbReference type="Pfam" id="PF14576">
    <property type="entry name" value="SEO_N"/>
    <property type="match status" value="1"/>
</dbReference>
<comment type="caution">
    <text evidence="3">The sequence shown here is derived from an EMBL/GenBank/DDBJ whole genome shotgun (WGS) entry which is preliminary data.</text>
</comment>
<evidence type="ECO:0000259" key="1">
    <source>
        <dbReference type="Pfam" id="PF14576"/>
    </source>
</evidence>
<dbReference type="Proteomes" id="UP001058974">
    <property type="component" value="Chromosome 6"/>
</dbReference>
<feature type="domain" description="Sieve element occlusion N-terminal" evidence="1">
    <location>
        <begin position="36"/>
        <end position="278"/>
    </location>
</feature>
<dbReference type="Gramene" id="Psat06G0369100-T1">
    <property type="protein sequence ID" value="KAI5397972.1"/>
    <property type="gene ID" value="KIW84_063691"/>
</dbReference>
<dbReference type="EMBL" id="JAMSHJ010000006">
    <property type="protein sequence ID" value="KAI5397972.1"/>
    <property type="molecule type" value="Genomic_DNA"/>
</dbReference>
<sequence>MSIALSYVAPNGGKIQQNGTSQQQQKSQLPNPFELEDYHILNKVYLTHVNDDEKYDKDLLFNLVSNIISGSSQISGTNQVLNTQISFKPDFPALKRISCQMITTRGTAECAHQTTMWILQHLRGFSWDAKALITLAAFSLEYGEFMHLYRIQSSDTLGNTLKQLNQVQFRKVPSDITDIVAFLLQVFQHIIQWATWSTMGYDIEEVHSLSDAMQEIPLVVYWTVATVVACSGNLVGISEHILSDYRKRLSGVIMRLKDHLENSKVQIDRIDDYYRRLKESENIKGVVGFLRLLIQGNGSDQIPLIYKGNIQVRTGLEVFKQNYVLLFISGLDSIGDEILLLNSIYNRLQDNPQEVIKGFKKEDFKILWIPIVDIWDEVAKNQFRILKESMKWYVLEYFSELPGVGIIKNRLNYVDNKPIVPVINPQGEIMNENAMEIIFQWGFDAFPFRKMDGDDLFKKWAWFWNLMKKVDINIEDMKRDTYIFIYGGNDPKWIQDFTRAIGNIQKNQSIKNVDINIDYYQLGKQNPAKIPYFWIGIDGRKQNKICHDRVDCEIQEAVKSLLCLKQDPLGWVLLSKGYHVTLLGHGEPMYQTVADFEKWKDNVVEKESFDIAFKEYYNTKLKEMSSSVSCAVNSSDVLATITCPNPTCGRVMEVTSVNYKCCHRDDQNSCCI</sequence>
<dbReference type="GO" id="GO:0010088">
    <property type="term" value="P:phloem development"/>
    <property type="evidence" value="ECO:0007669"/>
    <property type="project" value="InterPro"/>
</dbReference>
<dbReference type="AlphaFoldDB" id="A0A9D5A549"/>
<dbReference type="InterPro" id="IPR027942">
    <property type="entry name" value="SEO_N"/>
</dbReference>
<protein>
    <recommendedName>
        <fullName evidence="5">Protein SIEVE ELEMENT OCCLUSION B</fullName>
    </recommendedName>
</protein>
<evidence type="ECO:0000259" key="2">
    <source>
        <dbReference type="Pfam" id="PF14577"/>
    </source>
</evidence>
<accession>A0A9D5A549</accession>
<organism evidence="3 4">
    <name type="scientific">Pisum sativum</name>
    <name type="common">Garden pea</name>
    <name type="synonym">Lathyrus oleraceus</name>
    <dbReference type="NCBI Taxonomy" id="3888"/>
    <lineage>
        <taxon>Eukaryota</taxon>
        <taxon>Viridiplantae</taxon>
        <taxon>Streptophyta</taxon>
        <taxon>Embryophyta</taxon>
        <taxon>Tracheophyta</taxon>
        <taxon>Spermatophyta</taxon>
        <taxon>Magnoliopsida</taxon>
        <taxon>eudicotyledons</taxon>
        <taxon>Gunneridae</taxon>
        <taxon>Pentapetalae</taxon>
        <taxon>rosids</taxon>
        <taxon>fabids</taxon>
        <taxon>Fabales</taxon>
        <taxon>Fabaceae</taxon>
        <taxon>Papilionoideae</taxon>
        <taxon>50 kb inversion clade</taxon>
        <taxon>NPAAA clade</taxon>
        <taxon>Hologalegina</taxon>
        <taxon>IRL clade</taxon>
        <taxon>Fabeae</taxon>
        <taxon>Lathyrus</taxon>
    </lineage>
</organism>
<dbReference type="OrthoDB" id="1376015at2759"/>
<dbReference type="PANTHER" id="PTHR33232:SF14">
    <property type="entry name" value="THIOREDOXIN-LIKE, SIEVE ELEMENT OCCLUSION-RELATED"/>
    <property type="match status" value="1"/>
</dbReference>
<gene>
    <name evidence="3" type="ORF">KIW84_063691</name>
</gene>
<proteinExistence type="predicted"/>
<dbReference type="Pfam" id="PF14577">
    <property type="entry name" value="SEO_C"/>
    <property type="match status" value="1"/>
</dbReference>
<dbReference type="PANTHER" id="PTHR33232">
    <property type="entry name" value="PROTEIN SIEVE ELEMENT OCCLUSION B-LIKE"/>
    <property type="match status" value="1"/>
</dbReference>
<reference evidence="3 4" key="1">
    <citation type="journal article" date="2022" name="Nat. Genet.">
        <title>Improved pea reference genome and pan-genome highlight genomic features and evolutionary characteristics.</title>
        <authorList>
            <person name="Yang T."/>
            <person name="Liu R."/>
            <person name="Luo Y."/>
            <person name="Hu S."/>
            <person name="Wang D."/>
            <person name="Wang C."/>
            <person name="Pandey M.K."/>
            <person name="Ge S."/>
            <person name="Xu Q."/>
            <person name="Li N."/>
            <person name="Li G."/>
            <person name="Huang Y."/>
            <person name="Saxena R.K."/>
            <person name="Ji Y."/>
            <person name="Li M."/>
            <person name="Yan X."/>
            <person name="He Y."/>
            <person name="Liu Y."/>
            <person name="Wang X."/>
            <person name="Xiang C."/>
            <person name="Varshney R.K."/>
            <person name="Ding H."/>
            <person name="Gao S."/>
            <person name="Zong X."/>
        </authorList>
    </citation>
    <scope>NUCLEOTIDE SEQUENCE [LARGE SCALE GENOMIC DNA]</scope>
    <source>
        <strain evidence="3 4">cv. Zhongwan 6</strain>
    </source>
</reference>
<evidence type="ECO:0008006" key="5">
    <source>
        <dbReference type="Google" id="ProtNLM"/>
    </source>
</evidence>
<feature type="domain" description="Sieve element occlusion C-terminal" evidence="2">
    <location>
        <begin position="525"/>
        <end position="663"/>
    </location>
</feature>
<name>A0A9D5A549_PEA</name>